<protein>
    <submittedName>
        <fullName evidence="2">Uncharacterized protein</fullName>
    </submittedName>
</protein>
<dbReference type="EMBL" id="WNDX01000052">
    <property type="protein sequence ID" value="KAF1043843.1"/>
    <property type="molecule type" value="Genomic_DNA"/>
</dbReference>
<organism evidence="2 3">
    <name type="scientific">Herbaspirillum frisingense</name>
    <dbReference type="NCBI Taxonomy" id="92645"/>
    <lineage>
        <taxon>Bacteria</taxon>
        <taxon>Pseudomonadati</taxon>
        <taxon>Pseudomonadota</taxon>
        <taxon>Betaproteobacteria</taxon>
        <taxon>Burkholderiales</taxon>
        <taxon>Oxalobacteraceae</taxon>
        <taxon>Herbaspirillum</taxon>
    </lineage>
</organism>
<keyword evidence="1" id="KW-0472">Membrane</keyword>
<proteinExistence type="predicted"/>
<evidence type="ECO:0000313" key="2">
    <source>
        <dbReference type="EMBL" id="KAF1043843.1"/>
    </source>
</evidence>
<comment type="caution">
    <text evidence="2">The sequence shown here is derived from an EMBL/GenBank/DDBJ whole genome shotgun (WGS) entry which is preliminary data.</text>
</comment>
<evidence type="ECO:0000256" key="1">
    <source>
        <dbReference type="SAM" id="Phobius"/>
    </source>
</evidence>
<dbReference type="AlphaFoldDB" id="A0A7V8JUK1"/>
<reference evidence="3" key="1">
    <citation type="journal article" date="2020" name="MBio">
        <title>Horizontal gene transfer to a defensive symbiont with a reduced genome amongst a multipartite beetle microbiome.</title>
        <authorList>
            <person name="Waterworth S.C."/>
            <person name="Florez L.V."/>
            <person name="Rees E.R."/>
            <person name="Hertweck C."/>
            <person name="Kaltenpoth M."/>
            <person name="Kwan J.C."/>
        </authorList>
    </citation>
    <scope>NUCLEOTIDE SEQUENCE [LARGE SCALE GENOMIC DNA]</scope>
</reference>
<gene>
    <name evidence="2" type="ORF">GAK35_01991</name>
</gene>
<keyword evidence="1" id="KW-0812">Transmembrane</keyword>
<name>A0A7V8JUK1_9BURK</name>
<feature type="transmembrane region" description="Helical" evidence="1">
    <location>
        <begin position="20"/>
        <end position="40"/>
    </location>
</feature>
<evidence type="ECO:0000313" key="3">
    <source>
        <dbReference type="Proteomes" id="UP000462435"/>
    </source>
</evidence>
<feature type="transmembrane region" description="Helical" evidence="1">
    <location>
        <begin position="90"/>
        <end position="108"/>
    </location>
</feature>
<dbReference type="Proteomes" id="UP000462435">
    <property type="component" value="Unassembled WGS sequence"/>
</dbReference>
<sequence>MTDSALSFFLPRLDGSAFAGLQLLFALVFLAAAIAIPVLLRRAAQPAQWEQRLAAIEGADATTPTYHTVEELSQAVATAAERWADMLPGLLLVFGLLGTFIVILPLIYGHLSKRHWPARTALG</sequence>
<accession>A0A7V8JUK1</accession>
<keyword evidence="1" id="KW-1133">Transmembrane helix</keyword>